<dbReference type="Proteomes" id="UP000011626">
    <property type="component" value="Unassembled WGS sequence"/>
</dbReference>
<gene>
    <name evidence="2" type="ORF">C475_07746</name>
</gene>
<feature type="transmembrane region" description="Helical" evidence="1">
    <location>
        <begin position="105"/>
        <end position="127"/>
    </location>
</feature>
<keyword evidence="1" id="KW-1133">Transmembrane helix</keyword>
<dbReference type="STRING" id="797114.C475_07746"/>
<feature type="transmembrane region" description="Helical" evidence="1">
    <location>
        <begin position="73"/>
        <end position="93"/>
    </location>
</feature>
<proteinExistence type="predicted"/>
<organism evidence="2 3">
    <name type="scientific">Halosimplex carlsbadense 2-9-1</name>
    <dbReference type="NCBI Taxonomy" id="797114"/>
    <lineage>
        <taxon>Archaea</taxon>
        <taxon>Methanobacteriati</taxon>
        <taxon>Methanobacteriota</taxon>
        <taxon>Stenosarchaea group</taxon>
        <taxon>Halobacteria</taxon>
        <taxon>Halobacteriales</taxon>
        <taxon>Haloarculaceae</taxon>
        <taxon>Halosimplex</taxon>
    </lineage>
</organism>
<reference evidence="2 3" key="1">
    <citation type="journal article" date="2014" name="PLoS Genet.">
        <title>Phylogenetically driven sequencing of extremely halophilic archaea reveals strategies for static and dynamic osmo-response.</title>
        <authorList>
            <person name="Becker E.A."/>
            <person name="Seitzer P.M."/>
            <person name="Tritt A."/>
            <person name="Larsen D."/>
            <person name="Krusor M."/>
            <person name="Yao A.I."/>
            <person name="Wu D."/>
            <person name="Madern D."/>
            <person name="Eisen J.A."/>
            <person name="Darling A.E."/>
            <person name="Facciotti M.T."/>
        </authorList>
    </citation>
    <scope>NUCLEOTIDE SEQUENCE [LARGE SCALE GENOMIC DNA]</scope>
    <source>
        <strain evidence="2 3">2-9-1</strain>
    </source>
</reference>
<dbReference type="OrthoDB" id="382839at2157"/>
<name>M0CU84_9EURY</name>
<keyword evidence="3" id="KW-1185">Reference proteome</keyword>
<evidence type="ECO:0000313" key="2">
    <source>
        <dbReference type="EMBL" id="ELZ26810.1"/>
    </source>
</evidence>
<keyword evidence="1" id="KW-0472">Membrane</keyword>
<sequence>MPDRRHSRLIAGLLAAFAAALGAYDTLFLGGVTDAGGWGPVALYSATALLLLVPYVSDRAREFFHRIARTRPVLAGLVLFSVGALALAVWLVVDVARAPPGEFEAVVAVAFWVLILGGSGVSVLRSVRHGLERDRS</sequence>
<dbReference type="AlphaFoldDB" id="M0CU84"/>
<dbReference type="RefSeq" id="WP_006883224.1">
    <property type="nucleotide sequence ID" value="NZ_AOIU01000018.1"/>
</dbReference>
<evidence type="ECO:0000313" key="3">
    <source>
        <dbReference type="Proteomes" id="UP000011626"/>
    </source>
</evidence>
<protein>
    <submittedName>
        <fullName evidence="2">Uncharacterized protein</fullName>
    </submittedName>
</protein>
<evidence type="ECO:0000256" key="1">
    <source>
        <dbReference type="SAM" id="Phobius"/>
    </source>
</evidence>
<keyword evidence="1" id="KW-0812">Transmembrane</keyword>
<dbReference type="EMBL" id="AOIU01000018">
    <property type="protein sequence ID" value="ELZ26810.1"/>
    <property type="molecule type" value="Genomic_DNA"/>
</dbReference>
<accession>M0CU84</accession>
<comment type="caution">
    <text evidence="2">The sequence shown here is derived from an EMBL/GenBank/DDBJ whole genome shotgun (WGS) entry which is preliminary data.</text>
</comment>
<feature type="transmembrane region" description="Helical" evidence="1">
    <location>
        <begin position="38"/>
        <end position="57"/>
    </location>
</feature>